<sequence>MIENNVQVRQTINALEDIRTEINSFNGKSLFDLRDVRTHFPNQLNKVLICTSLNLYNHNNNLWNKQSCDEILYTPTRGDHYQILQAYQISVKNYLIYSLSSILEAFYRNILNKLDNTEYVKKNFHFVKTNIFERLNLNKDGDSWKGISILSNIRNTIHNNGVHTSGDIVISNYHNNGAHFTKGMIHYNATFEMLTWICQDIFKNYLEIIGSPCMQKVPLIESMYNDPFDFDG</sequence>
<dbReference type="EMBL" id="QFOI01000202">
    <property type="protein sequence ID" value="PZP47150.1"/>
    <property type="molecule type" value="Genomic_DNA"/>
</dbReference>
<reference evidence="1 2" key="1">
    <citation type="submission" date="2017-11" db="EMBL/GenBank/DDBJ databases">
        <title>Infants hospitalized years apart are colonized by the same room-sourced microbial strains.</title>
        <authorList>
            <person name="Brooks B."/>
            <person name="Olm M.R."/>
            <person name="Firek B.A."/>
            <person name="Baker R."/>
            <person name="Thomas B.C."/>
            <person name="Morowitz M.J."/>
            <person name="Banfield J.F."/>
        </authorList>
    </citation>
    <scope>NUCLEOTIDE SEQUENCE [LARGE SCALE GENOMIC DNA]</scope>
    <source>
        <strain evidence="1">S2_009_000_R2_76</strain>
    </source>
</reference>
<proteinExistence type="predicted"/>
<dbReference type="AlphaFoldDB" id="A0A2W5F0P1"/>
<evidence type="ECO:0000313" key="1">
    <source>
        <dbReference type="EMBL" id="PZP47150.1"/>
    </source>
</evidence>
<accession>A0A2W5F0P1</accession>
<evidence type="ECO:0000313" key="2">
    <source>
        <dbReference type="Proteomes" id="UP000249645"/>
    </source>
</evidence>
<comment type="caution">
    <text evidence="1">The sequence shown here is derived from an EMBL/GenBank/DDBJ whole genome shotgun (WGS) entry which is preliminary data.</text>
</comment>
<protein>
    <submittedName>
        <fullName evidence="1">Uncharacterized protein</fullName>
    </submittedName>
</protein>
<name>A0A2W5F0P1_9SPHI</name>
<gene>
    <name evidence="1" type="ORF">DI598_11345</name>
</gene>
<organism evidence="1 2">
    <name type="scientific">Pseudopedobacter saltans</name>
    <dbReference type="NCBI Taxonomy" id="151895"/>
    <lineage>
        <taxon>Bacteria</taxon>
        <taxon>Pseudomonadati</taxon>
        <taxon>Bacteroidota</taxon>
        <taxon>Sphingobacteriia</taxon>
        <taxon>Sphingobacteriales</taxon>
        <taxon>Sphingobacteriaceae</taxon>
        <taxon>Pseudopedobacter</taxon>
    </lineage>
</organism>
<dbReference type="Proteomes" id="UP000249645">
    <property type="component" value="Unassembled WGS sequence"/>
</dbReference>